<keyword evidence="15" id="KW-1185">Reference proteome</keyword>
<evidence type="ECO:0000256" key="9">
    <source>
        <dbReference type="ARBA" id="ARBA00034078"/>
    </source>
</evidence>
<dbReference type="PROSITE" id="PS51384">
    <property type="entry name" value="FAD_FR"/>
    <property type="match status" value="1"/>
</dbReference>
<evidence type="ECO:0000259" key="13">
    <source>
        <dbReference type="PROSITE" id="PS51384"/>
    </source>
</evidence>
<dbReference type="SUPFAM" id="SSF54292">
    <property type="entry name" value="2Fe-2S ferredoxin-like"/>
    <property type="match status" value="1"/>
</dbReference>
<dbReference type="Pfam" id="PF00175">
    <property type="entry name" value="NAD_binding_1"/>
    <property type="match status" value="1"/>
</dbReference>
<dbReference type="PROSITE" id="PS51085">
    <property type="entry name" value="2FE2S_FER_2"/>
    <property type="match status" value="1"/>
</dbReference>
<comment type="cofactor">
    <cofactor evidence="9">
        <name>[2Fe-2S] cluster</name>
        <dbReference type="ChEBI" id="CHEBI:190135"/>
    </cofactor>
</comment>
<dbReference type="Pfam" id="PF00970">
    <property type="entry name" value="FAD_binding_6"/>
    <property type="match status" value="1"/>
</dbReference>
<dbReference type="Gene3D" id="3.40.50.80">
    <property type="entry name" value="Nucleotide-binding domain of ferredoxin-NADP reductase (FNR) module"/>
    <property type="match status" value="1"/>
</dbReference>
<organism evidence="14 15">
    <name type="scientific">Grimontia celer</name>
    <dbReference type="NCBI Taxonomy" id="1796497"/>
    <lineage>
        <taxon>Bacteria</taxon>
        <taxon>Pseudomonadati</taxon>
        <taxon>Pseudomonadota</taxon>
        <taxon>Gammaproteobacteria</taxon>
        <taxon>Vibrionales</taxon>
        <taxon>Vibrionaceae</taxon>
        <taxon>Grimontia</taxon>
    </lineage>
</organism>
<dbReference type="PRINTS" id="PR00406">
    <property type="entry name" value="CYTB5RDTASE"/>
</dbReference>
<dbReference type="InterPro" id="IPR050415">
    <property type="entry name" value="MRET"/>
</dbReference>
<dbReference type="InterPro" id="IPR001433">
    <property type="entry name" value="OxRdtase_FAD/NAD-bd"/>
</dbReference>
<dbReference type="OrthoDB" id="581532at2"/>
<dbReference type="InterPro" id="IPR001041">
    <property type="entry name" value="2Fe-2S_ferredoxin-type"/>
</dbReference>
<dbReference type="PROSITE" id="PS51340">
    <property type="entry name" value="MOSC"/>
    <property type="match status" value="1"/>
</dbReference>
<dbReference type="PANTHER" id="PTHR47354">
    <property type="entry name" value="NADH OXIDOREDUCTASE HCR"/>
    <property type="match status" value="1"/>
</dbReference>
<feature type="domain" description="2Fe-2S ferredoxin-type" evidence="11">
    <location>
        <begin position="524"/>
        <end position="609"/>
    </location>
</feature>
<evidence type="ECO:0000259" key="11">
    <source>
        <dbReference type="PROSITE" id="PS51085"/>
    </source>
</evidence>
<keyword evidence="5" id="KW-0274">FAD</keyword>
<gene>
    <name evidence="14" type="primary">hcr_2</name>
    <name evidence="14" type="ORF">GCE9029_03149</name>
</gene>
<dbReference type="Pfam" id="PF00111">
    <property type="entry name" value="Fer2"/>
    <property type="match status" value="1"/>
</dbReference>
<comment type="similarity">
    <text evidence="10">In the N-terminal section; belongs to the FAD-binding oxidoreductase type 6 family.</text>
</comment>
<dbReference type="Gene3D" id="3.10.20.30">
    <property type="match status" value="1"/>
</dbReference>
<dbReference type="AlphaFoldDB" id="A0A128F7M7"/>
<dbReference type="Pfam" id="PF03476">
    <property type="entry name" value="MOSC_N"/>
    <property type="match status" value="1"/>
</dbReference>
<dbReference type="GO" id="GO:0030151">
    <property type="term" value="F:molybdenum ion binding"/>
    <property type="evidence" value="ECO:0007669"/>
    <property type="project" value="InterPro"/>
</dbReference>
<feature type="domain" description="MOSC" evidence="12">
    <location>
        <begin position="79"/>
        <end position="264"/>
    </location>
</feature>
<dbReference type="InterPro" id="IPR011037">
    <property type="entry name" value="Pyrv_Knase-like_insert_dom_sf"/>
</dbReference>
<proteinExistence type="inferred from homology"/>
<dbReference type="InterPro" id="IPR008333">
    <property type="entry name" value="Cbr1-like_FAD-bd_dom"/>
</dbReference>
<evidence type="ECO:0000256" key="3">
    <source>
        <dbReference type="ARBA" id="ARBA00022714"/>
    </source>
</evidence>
<dbReference type="GO" id="GO:0051537">
    <property type="term" value="F:2 iron, 2 sulfur cluster binding"/>
    <property type="evidence" value="ECO:0007669"/>
    <property type="project" value="UniProtKB-KW"/>
</dbReference>
<reference evidence="15" key="1">
    <citation type="submission" date="2016-02" db="EMBL/GenBank/DDBJ databases">
        <authorList>
            <person name="Rodrigo-Torres Lidia"/>
            <person name="Arahal R.David."/>
        </authorList>
    </citation>
    <scope>NUCLEOTIDE SEQUENCE [LARGE SCALE GENOMIC DNA]</scope>
    <source>
        <strain evidence="15">CECT 9029</strain>
    </source>
</reference>
<evidence type="ECO:0000256" key="2">
    <source>
        <dbReference type="ARBA" id="ARBA00022630"/>
    </source>
</evidence>
<dbReference type="PANTHER" id="PTHR47354:SF6">
    <property type="entry name" value="NADH OXIDOREDUCTASE HCR"/>
    <property type="match status" value="1"/>
</dbReference>
<evidence type="ECO:0000313" key="14">
    <source>
        <dbReference type="EMBL" id="CZF82306.1"/>
    </source>
</evidence>
<dbReference type="InterPro" id="IPR017938">
    <property type="entry name" value="Riboflavin_synthase-like_b-brl"/>
</dbReference>
<dbReference type="GO" id="GO:0016491">
    <property type="term" value="F:oxidoreductase activity"/>
    <property type="evidence" value="ECO:0007669"/>
    <property type="project" value="UniProtKB-KW"/>
</dbReference>
<dbReference type="GO" id="GO:0030170">
    <property type="term" value="F:pyridoxal phosphate binding"/>
    <property type="evidence" value="ECO:0007669"/>
    <property type="project" value="InterPro"/>
</dbReference>
<dbReference type="InterPro" id="IPR039261">
    <property type="entry name" value="FNR_nucleotide-bd"/>
</dbReference>
<evidence type="ECO:0000256" key="1">
    <source>
        <dbReference type="ARBA" id="ARBA00001974"/>
    </source>
</evidence>
<dbReference type="InterPro" id="IPR036010">
    <property type="entry name" value="2Fe-2S_ferredoxin-like_sf"/>
</dbReference>
<dbReference type="Proteomes" id="UP000071641">
    <property type="component" value="Unassembled WGS sequence"/>
</dbReference>
<evidence type="ECO:0000256" key="10">
    <source>
        <dbReference type="ARBA" id="ARBA00061434"/>
    </source>
</evidence>
<dbReference type="InterPro" id="IPR005303">
    <property type="entry name" value="MOCOS_middle"/>
</dbReference>
<dbReference type="InterPro" id="IPR001709">
    <property type="entry name" value="Flavoprot_Pyr_Nucl_cyt_Rdtase"/>
</dbReference>
<evidence type="ECO:0000256" key="7">
    <source>
        <dbReference type="ARBA" id="ARBA00023004"/>
    </source>
</evidence>
<name>A0A128F7M7_9GAMM</name>
<dbReference type="CDD" id="cd06215">
    <property type="entry name" value="FNR_iron_sulfur_binding_1"/>
    <property type="match status" value="1"/>
</dbReference>
<dbReference type="SUPFAM" id="SSF50800">
    <property type="entry name" value="PK beta-barrel domain-like"/>
    <property type="match status" value="1"/>
</dbReference>
<dbReference type="InterPro" id="IPR005302">
    <property type="entry name" value="MoCF_Sase_C"/>
</dbReference>
<dbReference type="InterPro" id="IPR017927">
    <property type="entry name" value="FAD-bd_FR_type"/>
</dbReference>
<comment type="cofactor">
    <cofactor evidence="1">
        <name>FAD</name>
        <dbReference type="ChEBI" id="CHEBI:57692"/>
    </cofactor>
</comment>
<keyword evidence="8" id="KW-0411">Iron-sulfur</keyword>
<dbReference type="PRINTS" id="PR00371">
    <property type="entry name" value="FPNCR"/>
</dbReference>
<dbReference type="SUPFAM" id="SSF52343">
    <property type="entry name" value="Ferredoxin reductase-like, C-terminal NADP-linked domain"/>
    <property type="match status" value="1"/>
</dbReference>
<dbReference type="Gene3D" id="2.40.30.10">
    <property type="entry name" value="Translation factors"/>
    <property type="match status" value="1"/>
</dbReference>
<evidence type="ECO:0000313" key="15">
    <source>
        <dbReference type="Proteomes" id="UP000071641"/>
    </source>
</evidence>
<keyword evidence="2" id="KW-0285">Flavoprotein</keyword>
<keyword evidence="7" id="KW-0408">Iron</keyword>
<keyword evidence="4" id="KW-0479">Metal-binding</keyword>
<sequence length="609" mass="67093">MSTKVSQINVFPVKSAGGISLSNAWVEKIGLSFDRRFMVTDSTGKMVTGRTEPKLTEVSVAIQSNGITLTHPTMSPLVLKYSQFSMSEVQTGVWKDEFAGYSTTSTANAWFSHLLGGNKQLLFTGEESSPRFSQSAQTKVSFADGYPLLVISEASLEALNERSPDKHIMDQFRTNIVATGCDAFEEDRWEKIRIGGVTFQVDRPCSRCVFTTLDLESGRFRVNGEPITTLSQFRTDKEGNVNFGMNLVALNEGLISADDEIKVLEYREPEVYEDNTTPKLNLKCSEVEDVARDFKTFWFTSQQGTLPTYKAGQHLPIELDINGERIQRRYTLSSSPTRPDKLSISVKRVDGGLVSNWLHDNLEAGGKIKAQQPDGQFHLSDDSGKRQTLLLLSGGSGVTPMMSMLRAMADNNEVNDVVFLHQCSTEADIPFAEELKSLEAAHAGLNVMTLLSQPSDDWQGMSGRLSQEHLALVPKLTQREVFVCGPEGFMESAMNLLGALGVPENQRHQEFFTPPTVGVDAPAMEVNINIEGEFIRGENQRPILVQAEEAGIYVDYSCRAGVCGCCKLRLVEGEVEQPDMPALFPGEKEDGLVLACCCIPKGDVTLVKP</sequence>
<evidence type="ECO:0000259" key="12">
    <source>
        <dbReference type="PROSITE" id="PS51340"/>
    </source>
</evidence>
<dbReference type="SUPFAM" id="SSF141673">
    <property type="entry name" value="MOSC N-terminal domain-like"/>
    <property type="match status" value="1"/>
</dbReference>
<keyword evidence="3" id="KW-0001">2Fe-2S</keyword>
<feature type="domain" description="FAD-binding FR-type" evidence="13">
    <location>
        <begin position="277"/>
        <end position="380"/>
    </location>
</feature>
<evidence type="ECO:0000256" key="4">
    <source>
        <dbReference type="ARBA" id="ARBA00022723"/>
    </source>
</evidence>
<dbReference type="EC" id="1.-.-.-" evidence="14"/>
<dbReference type="Pfam" id="PF03473">
    <property type="entry name" value="MOSC"/>
    <property type="match status" value="1"/>
</dbReference>
<dbReference type="RefSeq" id="WP_062664546.1">
    <property type="nucleotide sequence ID" value="NZ_FIZX01000002.1"/>
</dbReference>
<evidence type="ECO:0000256" key="8">
    <source>
        <dbReference type="ARBA" id="ARBA00023014"/>
    </source>
</evidence>
<dbReference type="SUPFAM" id="SSF63380">
    <property type="entry name" value="Riboflavin synthase domain-like"/>
    <property type="match status" value="1"/>
</dbReference>
<accession>A0A128F7M7</accession>
<evidence type="ECO:0000256" key="6">
    <source>
        <dbReference type="ARBA" id="ARBA00023002"/>
    </source>
</evidence>
<dbReference type="STRING" id="1796497.GCE9029_03149"/>
<dbReference type="InterPro" id="IPR012675">
    <property type="entry name" value="Beta-grasp_dom_sf"/>
</dbReference>
<dbReference type="CDD" id="cd00207">
    <property type="entry name" value="fer2"/>
    <property type="match status" value="1"/>
</dbReference>
<dbReference type="EMBL" id="FIZX01000002">
    <property type="protein sequence ID" value="CZF82306.1"/>
    <property type="molecule type" value="Genomic_DNA"/>
</dbReference>
<keyword evidence="6 14" id="KW-0560">Oxidoreductase</keyword>
<evidence type="ECO:0000256" key="5">
    <source>
        <dbReference type="ARBA" id="ARBA00022827"/>
    </source>
</evidence>
<protein>
    <submittedName>
        <fullName evidence="14">NADH oxidoreductase hcr</fullName>
        <ecNumber evidence="14">1.-.-.-</ecNumber>
    </submittedName>
</protein>